<sequence length="298" mass="33682">MERIYSQQVKKAAHLAIFTALLLILVKSFAWWETSSVSMLASITDSMLDLLASLMNMLILRFALMPADHNHSFGHGKAEALAGLGQSAFISGSAVFILLQGIHRLNNPQPLMNFQVGIFVTSFSILITTLLVMYQSKVIRQTDSPAIKADKLHYHTDLLMNFAILISLALTQLEYQQIDAIFALLIALYILSNAGKMLFDNVQLLLDKALPNEEIEQIEQIILADKRILGFHDLRTRRSGAVRFIQFHLELDDHLSFVEAHQITEDIEQELQQRFPYADIAIHQEPTSVVQTELKNLN</sequence>
<dbReference type="Gene3D" id="1.20.1510.10">
    <property type="entry name" value="Cation efflux protein transmembrane domain"/>
    <property type="match status" value="1"/>
</dbReference>
<feature type="transmembrane region" description="Helical" evidence="15">
    <location>
        <begin position="12"/>
        <end position="32"/>
    </location>
</feature>
<evidence type="ECO:0000256" key="14">
    <source>
        <dbReference type="ARBA" id="ARBA00072262"/>
    </source>
</evidence>
<evidence type="ECO:0000256" key="4">
    <source>
        <dbReference type="ARBA" id="ARBA00022475"/>
    </source>
</evidence>
<feature type="transmembrane region" description="Helical" evidence="15">
    <location>
        <begin position="114"/>
        <end position="134"/>
    </location>
</feature>
<dbReference type="InterPro" id="IPR058533">
    <property type="entry name" value="Cation_efflux_TM"/>
</dbReference>
<keyword evidence="5" id="KW-0408">Iron</keyword>
<feature type="transmembrane region" description="Helical" evidence="15">
    <location>
        <begin position="154"/>
        <end position="175"/>
    </location>
</feature>
<keyword evidence="4" id="KW-1003">Cell membrane</keyword>
<comment type="catalytic activity">
    <reaction evidence="10">
        <text>Fe(2+)(in) + H(+)(out) = Fe(2+)(out) + H(+)(in)</text>
        <dbReference type="Rhea" id="RHEA:29439"/>
        <dbReference type="ChEBI" id="CHEBI:15378"/>
        <dbReference type="ChEBI" id="CHEBI:29033"/>
    </reaction>
</comment>
<dbReference type="InterPro" id="IPR050291">
    <property type="entry name" value="CDF_Transporter"/>
</dbReference>
<dbReference type="NCBIfam" id="TIGR01297">
    <property type="entry name" value="CDF"/>
    <property type="match status" value="1"/>
</dbReference>
<evidence type="ECO:0000256" key="13">
    <source>
        <dbReference type="ARBA" id="ARBA00062926"/>
    </source>
</evidence>
<reference evidence="18 19" key="1">
    <citation type="submission" date="2018-06" db="EMBL/GenBank/DDBJ databases">
        <authorList>
            <consortium name="Pathogen Informatics"/>
            <person name="Doyle S."/>
        </authorList>
    </citation>
    <scope>NUCLEOTIDE SEQUENCE [LARGE SCALE GENOMIC DNA]</scope>
    <source>
        <strain evidence="18 19">NCTC1659</strain>
    </source>
</reference>
<feature type="transmembrane region" description="Helical" evidence="15">
    <location>
        <begin position="38"/>
        <end position="60"/>
    </location>
</feature>
<protein>
    <recommendedName>
        <fullName evidence="14">Cation-efflux pump FieF</fullName>
    </recommendedName>
</protein>
<feature type="transmembrane region" description="Helical" evidence="15">
    <location>
        <begin position="181"/>
        <end position="199"/>
    </location>
</feature>
<dbReference type="InterPro" id="IPR027470">
    <property type="entry name" value="Cation_efflux_CTD"/>
</dbReference>
<dbReference type="Pfam" id="PF01545">
    <property type="entry name" value="Cation_efflux"/>
    <property type="match status" value="1"/>
</dbReference>
<evidence type="ECO:0000256" key="12">
    <source>
        <dbReference type="ARBA" id="ARBA00050984"/>
    </source>
</evidence>
<comment type="subcellular location">
    <subcellularLocation>
        <location evidence="1">Cell membrane</location>
        <topology evidence="1">Multi-pass membrane protein</topology>
    </subcellularLocation>
</comment>
<dbReference type="SUPFAM" id="SSF160240">
    <property type="entry name" value="Cation efflux protein cytoplasmic domain-like"/>
    <property type="match status" value="1"/>
</dbReference>
<dbReference type="Gene3D" id="3.30.70.1350">
    <property type="entry name" value="Cation efflux protein, cytoplasmic domain"/>
    <property type="match status" value="1"/>
</dbReference>
<dbReference type="PANTHER" id="PTHR43840">
    <property type="entry name" value="MITOCHONDRIAL METAL TRANSPORTER 1-RELATED"/>
    <property type="match status" value="1"/>
</dbReference>
<dbReference type="GO" id="GO:0015341">
    <property type="term" value="F:zinc efflux antiporter activity"/>
    <property type="evidence" value="ECO:0007669"/>
    <property type="project" value="TreeGrafter"/>
</dbReference>
<dbReference type="Pfam" id="PF16916">
    <property type="entry name" value="ZT_dimer"/>
    <property type="match status" value="1"/>
</dbReference>
<dbReference type="SUPFAM" id="SSF161111">
    <property type="entry name" value="Cation efflux protein transmembrane domain-like"/>
    <property type="match status" value="1"/>
</dbReference>
<keyword evidence="19" id="KW-1185">Reference proteome</keyword>
<evidence type="ECO:0000256" key="11">
    <source>
        <dbReference type="ARBA" id="ARBA00047695"/>
    </source>
</evidence>
<evidence type="ECO:0000256" key="8">
    <source>
        <dbReference type="ARBA" id="ARBA00022989"/>
    </source>
</evidence>
<dbReference type="STRING" id="733.B0186_07165"/>
<evidence type="ECO:0000256" key="10">
    <source>
        <dbReference type="ARBA" id="ARBA00035584"/>
    </source>
</evidence>
<keyword evidence="7" id="KW-0862">Zinc</keyword>
<evidence type="ECO:0000256" key="15">
    <source>
        <dbReference type="SAM" id="Phobius"/>
    </source>
</evidence>
<dbReference type="FunFam" id="1.20.1510.10:FF:000001">
    <property type="entry name" value="Ferrous-iron efflux pump FieF"/>
    <property type="match status" value="1"/>
</dbReference>
<feature type="transmembrane region" description="Helical" evidence="15">
    <location>
        <begin position="81"/>
        <end position="102"/>
    </location>
</feature>
<dbReference type="InterPro" id="IPR002524">
    <property type="entry name" value="Cation_efflux"/>
</dbReference>
<dbReference type="AlphaFoldDB" id="A0A1V4B0G1"/>
<evidence type="ECO:0000256" key="9">
    <source>
        <dbReference type="ARBA" id="ARBA00023136"/>
    </source>
</evidence>
<dbReference type="GO" id="GO:0005886">
    <property type="term" value="C:plasma membrane"/>
    <property type="evidence" value="ECO:0007669"/>
    <property type="project" value="UniProtKB-SubCell"/>
</dbReference>
<dbReference type="RefSeq" id="WP_078218691.1">
    <property type="nucleotide sequence ID" value="NZ_MUXZ01000019.1"/>
</dbReference>
<dbReference type="Proteomes" id="UP000254329">
    <property type="component" value="Unassembled WGS sequence"/>
</dbReference>
<evidence type="ECO:0000313" key="18">
    <source>
        <dbReference type="EMBL" id="STO59011.1"/>
    </source>
</evidence>
<feature type="domain" description="Cation efflux protein transmembrane" evidence="16">
    <location>
        <begin position="14"/>
        <end position="206"/>
    </location>
</feature>
<evidence type="ECO:0000313" key="19">
    <source>
        <dbReference type="Proteomes" id="UP000254329"/>
    </source>
</evidence>
<gene>
    <name evidence="18" type="primary">fieF</name>
    <name evidence="18" type="ORF">NCTC1659_00234</name>
</gene>
<proteinExistence type="inferred from homology"/>
<dbReference type="GO" id="GO:0006882">
    <property type="term" value="P:intracellular zinc ion homeostasis"/>
    <property type="evidence" value="ECO:0007669"/>
    <property type="project" value="TreeGrafter"/>
</dbReference>
<dbReference type="FunFam" id="3.30.70.1350:FF:000002">
    <property type="entry name" value="Ferrous-iron efflux pump FieF"/>
    <property type="match status" value="1"/>
</dbReference>
<dbReference type="PANTHER" id="PTHR43840:SF41">
    <property type="entry name" value="CATION-EFFLUX PUMP FIEF"/>
    <property type="match status" value="1"/>
</dbReference>
<evidence type="ECO:0000259" key="17">
    <source>
        <dbReference type="Pfam" id="PF16916"/>
    </source>
</evidence>
<evidence type="ECO:0000256" key="7">
    <source>
        <dbReference type="ARBA" id="ARBA00022906"/>
    </source>
</evidence>
<dbReference type="GO" id="GO:0015086">
    <property type="term" value="F:cadmium ion transmembrane transporter activity"/>
    <property type="evidence" value="ECO:0007669"/>
    <property type="project" value="TreeGrafter"/>
</dbReference>
<comment type="similarity">
    <text evidence="2">Belongs to the cation diffusion facilitator (CDF) transporter (TC 2.A.4) family. FieF subfamily.</text>
</comment>
<keyword evidence="8 15" id="KW-1133">Transmembrane helix</keyword>
<accession>A0A1V4B0G1</accession>
<comment type="catalytic activity">
    <reaction evidence="12">
        <text>Cd(2+)(in) + H(+)(out) = Cd(2+)(out) + H(+)(in)</text>
        <dbReference type="Rhea" id="RHEA:28739"/>
        <dbReference type="ChEBI" id="CHEBI:15378"/>
        <dbReference type="ChEBI" id="CHEBI:48775"/>
    </reaction>
</comment>
<keyword evidence="9 15" id="KW-0472">Membrane</keyword>
<dbReference type="EMBL" id="UGHF01000001">
    <property type="protein sequence ID" value="STO59011.1"/>
    <property type="molecule type" value="Genomic_DNA"/>
</dbReference>
<keyword evidence="6 15" id="KW-0812">Transmembrane</keyword>
<dbReference type="GO" id="GO:0015093">
    <property type="term" value="F:ferrous iron transmembrane transporter activity"/>
    <property type="evidence" value="ECO:0007669"/>
    <property type="project" value="TreeGrafter"/>
</dbReference>
<evidence type="ECO:0000256" key="3">
    <source>
        <dbReference type="ARBA" id="ARBA00022448"/>
    </source>
</evidence>
<evidence type="ECO:0000256" key="1">
    <source>
        <dbReference type="ARBA" id="ARBA00004651"/>
    </source>
</evidence>
<keyword evidence="5" id="KW-0410">Iron transport</keyword>
<keyword evidence="7" id="KW-0864">Zinc transport</keyword>
<evidence type="ECO:0000256" key="5">
    <source>
        <dbReference type="ARBA" id="ARBA00022496"/>
    </source>
</evidence>
<keyword evidence="3" id="KW-0813">Transport</keyword>
<dbReference type="InterPro" id="IPR036837">
    <property type="entry name" value="Cation_efflux_CTD_sf"/>
</dbReference>
<feature type="domain" description="Cation efflux protein cytoplasmic" evidence="17">
    <location>
        <begin position="210"/>
        <end position="286"/>
    </location>
</feature>
<comment type="catalytic activity">
    <reaction evidence="11">
        <text>Zn(2+)(in) + H(+)(out) = Zn(2+)(out) + H(+)(in)</text>
        <dbReference type="Rhea" id="RHEA:28839"/>
        <dbReference type="ChEBI" id="CHEBI:15378"/>
        <dbReference type="ChEBI" id="CHEBI:29105"/>
    </reaction>
</comment>
<dbReference type="InterPro" id="IPR027469">
    <property type="entry name" value="Cation_efflux_TMD_sf"/>
</dbReference>
<keyword evidence="7" id="KW-0406">Ion transport</keyword>
<name>A0A1V4B0G1_9PAST</name>
<evidence type="ECO:0000256" key="6">
    <source>
        <dbReference type="ARBA" id="ARBA00022692"/>
    </source>
</evidence>
<evidence type="ECO:0000259" key="16">
    <source>
        <dbReference type="Pfam" id="PF01545"/>
    </source>
</evidence>
<organism evidence="18 19">
    <name type="scientific">Canicola haemoglobinophilus</name>
    <dbReference type="NCBI Taxonomy" id="733"/>
    <lineage>
        <taxon>Bacteria</taxon>
        <taxon>Pseudomonadati</taxon>
        <taxon>Pseudomonadota</taxon>
        <taxon>Gammaproteobacteria</taxon>
        <taxon>Pasteurellales</taxon>
        <taxon>Pasteurellaceae</taxon>
        <taxon>Canicola</taxon>
    </lineage>
</organism>
<evidence type="ECO:0000256" key="2">
    <source>
        <dbReference type="ARBA" id="ARBA00010212"/>
    </source>
</evidence>
<comment type="subunit">
    <text evidence="13">Homodimer. The subunits are held together in a parallel orientation through zinc binding at the interface of the cytoplasmic domains.</text>
</comment>